<dbReference type="Pfam" id="PF14529">
    <property type="entry name" value="Exo_endo_phos_2"/>
    <property type="match status" value="1"/>
</dbReference>
<reference evidence="2 3" key="1">
    <citation type="journal article" date="2019" name="Sci. Rep.">
        <title>Orb-weaving spider Araneus ventricosus genome elucidates the spidroin gene catalogue.</title>
        <authorList>
            <person name="Kono N."/>
            <person name="Nakamura H."/>
            <person name="Ohtoshi R."/>
            <person name="Moran D.A.P."/>
            <person name="Shinohara A."/>
            <person name="Yoshida Y."/>
            <person name="Fujiwara M."/>
            <person name="Mori M."/>
            <person name="Tomita M."/>
            <person name="Arakawa K."/>
        </authorList>
    </citation>
    <scope>NUCLEOTIDE SEQUENCE [LARGE SCALE GENOMIC DNA]</scope>
</reference>
<proteinExistence type="predicted"/>
<comment type="caution">
    <text evidence="2">The sequence shown here is derived from an EMBL/GenBank/DDBJ whole genome shotgun (WGS) entry which is preliminary data.</text>
</comment>
<dbReference type="InterPro" id="IPR036691">
    <property type="entry name" value="Endo/exonu/phosph_ase_sf"/>
</dbReference>
<dbReference type="OrthoDB" id="6437148at2759"/>
<evidence type="ECO:0000259" key="1">
    <source>
        <dbReference type="Pfam" id="PF14529"/>
    </source>
</evidence>
<dbReference type="Proteomes" id="UP000499080">
    <property type="component" value="Unassembled WGS sequence"/>
</dbReference>
<name>A0A4Y2C0J4_ARAVE</name>
<evidence type="ECO:0000313" key="2">
    <source>
        <dbReference type="EMBL" id="GBL98000.1"/>
    </source>
</evidence>
<dbReference type="AlphaFoldDB" id="A0A4Y2C0J4"/>
<feature type="domain" description="Endonuclease/exonuclease/phosphatase" evidence="1">
    <location>
        <begin position="90"/>
        <end position="133"/>
    </location>
</feature>
<gene>
    <name evidence="2" type="ORF">AVEN_126893_1</name>
</gene>
<dbReference type="InterPro" id="IPR005135">
    <property type="entry name" value="Endo/exonuclease/phosphatase"/>
</dbReference>
<dbReference type="SUPFAM" id="SSF56219">
    <property type="entry name" value="DNase I-like"/>
    <property type="match status" value="1"/>
</dbReference>
<evidence type="ECO:0000313" key="3">
    <source>
        <dbReference type="Proteomes" id="UP000499080"/>
    </source>
</evidence>
<sequence length="147" mass="16859">MEQDLIRCDIDILGITESYIIKEHVLGFPTNYLKGFPTDYLKGFPTDYLKIYKQGSPRAAIILRTEFKFVPILITRDIVAINLEIDNGNMLFVSIYCSPSEEIDPLLSELGKLLEQFKDKMIVINGDFNAKVQHGAQWNKVKEEKLC</sequence>
<accession>A0A4Y2C0J4</accession>
<dbReference type="EMBL" id="BGPR01000135">
    <property type="protein sequence ID" value="GBL98000.1"/>
    <property type="molecule type" value="Genomic_DNA"/>
</dbReference>
<dbReference type="GO" id="GO:0003824">
    <property type="term" value="F:catalytic activity"/>
    <property type="evidence" value="ECO:0007669"/>
    <property type="project" value="InterPro"/>
</dbReference>
<keyword evidence="3" id="KW-1185">Reference proteome</keyword>
<protein>
    <recommendedName>
        <fullName evidence="1">Endonuclease/exonuclease/phosphatase domain-containing protein</fullName>
    </recommendedName>
</protein>
<dbReference type="Gene3D" id="3.60.10.10">
    <property type="entry name" value="Endonuclease/exonuclease/phosphatase"/>
    <property type="match status" value="1"/>
</dbReference>
<organism evidence="2 3">
    <name type="scientific">Araneus ventricosus</name>
    <name type="common">Orbweaver spider</name>
    <name type="synonym">Epeira ventricosa</name>
    <dbReference type="NCBI Taxonomy" id="182803"/>
    <lineage>
        <taxon>Eukaryota</taxon>
        <taxon>Metazoa</taxon>
        <taxon>Ecdysozoa</taxon>
        <taxon>Arthropoda</taxon>
        <taxon>Chelicerata</taxon>
        <taxon>Arachnida</taxon>
        <taxon>Araneae</taxon>
        <taxon>Araneomorphae</taxon>
        <taxon>Entelegynae</taxon>
        <taxon>Araneoidea</taxon>
        <taxon>Araneidae</taxon>
        <taxon>Araneus</taxon>
    </lineage>
</organism>